<dbReference type="Gene3D" id="3.40.50.1820">
    <property type="entry name" value="alpha/beta hydrolase"/>
    <property type="match status" value="1"/>
</dbReference>
<evidence type="ECO:0008006" key="2">
    <source>
        <dbReference type="Google" id="ProtNLM"/>
    </source>
</evidence>
<dbReference type="AlphaFoldDB" id="A0A0F9A967"/>
<protein>
    <recommendedName>
        <fullName evidence="2">Peptidase S9 prolyl oligopeptidase catalytic domain-containing protein</fullName>
    </recommendedName>
</protein>
<evidence type="ECO:0000313" key="1">
    <source>
        <dbReference type="EMBL" id="KKL06035.1"/>
    </source>
</evidence>
<gene>
    <name evidence="1" type="ORF">LCGC14_2600050</name>
</gene>
<comment type="caution">
    <text evidence="1">The sequence shown here is derived from an EMBL/GenBank/DDBJ whole genome shotgun (WGS) entry which is preliminary data.</text>
</comment>
<dbReference type="InterPro" id="IPR029058">
    <property type="entry name" value="AB_hydrolase_fold"/>
</dbReference>
<feature type="non-terminal residue" evidence="1">
    <location>
        <position position="1"/>
    </location>
</feature>
<organism evidence="1">
    <name type="scientific">marine sediment metagenome</name>
    <dbReference type="NCBI Taxonomy" id="412755"/>
    <lineage>
        <taxon>unclassified sequences</taxon>
        <taxon>metagenomes</taxon>
        <taxon>ecological metagenomes</taxon>
    </lineage>
</organism>
<proteinExistence type="predicted"/>
<sequence>WTGYHESMGTWRNWTDGAVHDYSQRRLLSFVDWIDTKWKVDSTRVSVGGGSMGGSGTTNLAVHHSDRIAWAAGSVGVHIPDSSPQFTSSYRHCYGEVPWQLPFAPRPGSRAARLADVAAGVSAFNYFSNEWFVLKHPEIDLPLVCFSNGKNDGQIGWKQALRFWRALQKSRQPHVWKWGMGGHGEGLRLPGEGAKSRRFVLDVRTNRTLPAFTRCSLDGNPGTAKQKPRAQYEKEKAAARAWSKEHPKQRRHADKFDGDQAGMSNGWLYWHTDDKNIVDEPNRWSLVCALASGAPKAECTVDVTPRRLKRFKPAPGEQFTWTNTDVATGKVIARGSVTADAHGLVTLEQVKVTKGKSRLEIRRK</sequence>
<dbReference type="EMBL" id="LAZR01043879">
    <property type="protein sequence ID" value="KKL06035.1"/>
    <property type="molecule type" value="Genomic_DNA"/>
</dbReference>
<name>A0A0F9A967_9ZZZZ</name>
<dbReference type="SUPFAM" id="SSF53474">
    <property type="entry name" value="alpha/beta-Hydrolases"/>
    <property type="match status" value="1"/>
</dbReference>
<accession>A0A0F9A967</accession>
<reference evidence="1" key="1">
    <citation type="journal article" date="2015" name="Nature">
        <title>Complex archaea that bridge the gap between prokaryotes and eukaryotes.</title>
        <authorList>
            <person name="Spang A."/>
            <person name="Saw J.H."/>
            <person name="Jorgensen S.L."/>
            <person name="Zaremba-Niedzwiedzka K."/>
            <person name="Martijn J."/>
            <person name="Lind A.E."/>
            <person name="van Eijk R."/>
            <person name="Schleper C."/>
            <person name="Guy L."/>
            <person name="Ettema T.J."/>
        </authorList>
    </citation>
    <scope>NUCLEOTIDE SEQUENCE</scope>
</reference>